<keyword evidence="2" id="KW-0472">Membrane</keyword>
<protein>
    <submittedName>
        <fullName evidence="3">Uncharacterized protein</fullName>
    </submittedName>
</protein>
<accession>A0ABX8B2D7</accession>
<feature type="transmembrane region" description="Helical" evidence="2">
    <location>
        <begin position="360"/>
        <end position="382"/>
    </location>
</feature>
<evidence type="ECO:0000256" key="2">
    <source>
        <dbReference type="SAM" id="Phobius"/>
    </source>
</evidence>
<sequence length="553" mass="60081">MPPTVWCAQHAVRFPFNPGSDEQTCPAGHSVRLEGVVGYCPTCDMQWDVREVEQPETCPYCQTGNVRRHLCHTCQRLTYLPPESADTTCQGCGTPFAQTVLPHACRVLRAEVVTGRQVCPACQESIRQRAPAPTTKQSTNGVTPAAVPAAVPAAASETGAEPTAGTAEDTGGIRLTGPVRVRALHATYGSRLVRVHFDYNRRRFFRNEKGLFFACGVGAPPTHYHIIPSWSRFGVAGDFVHWFSEIFDCPQPKGGDIWVHAPAVADAEGTLLHKGLLEIDRPPEAVLLPQPQLHHAPVEPEAPARYFPSPAPPMTAGVPVSSVVDVTPATVAQPQPAAMNTRQPAGAPVSRQPRPARWRWVLAGLFLLFVAVGVGLAIYFVALAPYRPANPTVNGGNPAPVPRPNQPQTTDQTNQQAILVALEGLTLAFNGQLTETYATYFDRTLRPYGDRREAPARQVVDDLQKLAETYTVTMTHENPQVAVDAQGTQATVTVNRLLSGRHRQTGQLVKDTQRVTYRFAKKGTNWIITGISHPAVFPSATATPKRTPGTSQR</sequence>
<feature type="region of interest" description="Disordered" evidence="1">
    <location>
        <begin position="151"/>
        <end position="172"/>
    </location>
</feature>
<dbReference type="EMBL" id="CP072642">
    <property type="protein sequence ID" value="QUV93644.1"/>
    <property type="molecule type" value="Genomic_DNA"/>
</dbReference>
<keyword evidence="4" id="KW-1185">Reference proteome</keyword>
<proteinExistence type="predicted"/>
<keyword evidence="2" id="KW-0812">Transmembrane</keyword>
<evidence type="ECO:0000256" key="1">
    <source>
        <dbReference type="SAM" id="MobiDB-lite"/>
    </source>
</evidence>
<evidence type="ECO:0000313" key="3">
    <source>
        <dbReference type="EMBL" id="QUV93644.1"/>
    </source>
</evidence>
<dbReference type="RefSeq" id="WP_211422005.1">
    <property type="nucleotide sequence ID" value="NZ_CP072642.1"/>
</dbReference>
<dbReference type="Proteomes" id="UP000677668">
    <property type="component" value="Chromosome 1"/>
</dbReference>
<organism evidence="3 4">
    <name type="scientific">Chloracidobacterium sp. N</name>
    <dbReference type="NCBI Taxonomy" id="2821540"/>
    <lineage>
        <taxon>Bacteria</taxon>
        <taxon>Pseudomonadati</taxon>
        <taxon>Acidobacteriota</taxon>
        <taxon>Terriglobia</taxon>
        <taxon>Terriglobales</taxon>
        <taxon>Acidobacteriaceae</taxon>
        <taxon>Chloracidobacterium</taxon>
        <taxon>Chloracidobacterium aggregatum</taxon>
    </lineage>
</organism>
<reference evidence="3 4" key="1">
    <citation type="submission" date="2021-03" db="EMBL/GenBank/DDBJ databases">
        <title>Genomic and phenotypic characterization of Chloracidobacterium isolates provides evidence for multiple species.</title>
        <authorList>
            <person name="Saini M.K."/>
            <person name="Costas A.M.G."/>
            <person name="Tank M."/>
            <person name="Bryant D.A."/>
        </authorList>
    </citation>
    <scope>NUCLEOTIDE SEQUENCE [LARGE SCALE GENOMIC DNA]</scope>
    <source>
        <strain evidence="3 4">N</strain>
    </source>
</reference>
<evidence type="ECO:0000313" key="4">
    <source>
        <dbReference type="Proteomes" id="UP000677668"/>
    </source>
</evidence>
<name>A0ABX8B2D7_9BACT</name>
<gene>
    <name evidence="3" type="ORF">J8C05_09755</name>
</gene>
<keyword evidence="2" id="KW-1133">Transmembrane helix</keyword>